<evidence type="ECO:0000313" key="9">
    <source>
        <dbReference type="Proteomes" id="UP000277928"/>
    </source>
</evidence>
<dbReference type="InterPro" id="IPR022905">
    <property type="entry name" value="Rpo11-like"/>
</dbReference>
<sequence>MLYTKSKRVQQLNPTRLHAHQFSSTHYAWSFSVSFLLSKSRVVRSPARLRANFKFEESIAVGDPSKLLQGGRCSFMAGLQEVEQKVEILDVDSLRLDPSNLTVVLHEEDHTVGNSLKHVLCKMQDVELCGYNVPHPLEDKILIRLQTKHGVPAADVLLKGLEELKCIFGSIRQKFDSCYALYTTSTTD</sequence>
<evidence type="ECO:0000256" key="3">
    <source>
        <dbReference type="ARBA" id="ARBA00023163"/>
    </source>
</evidence>
<proteinExistence type="inferred from homology"/>
<evidence type="ECO:0000256" key="6">
    <source>
        <dbReference type="ARBA" id="ARBA00031757"/>
    </source>
</evidence>
<dbReference type="SUPFAM" id="SSF55257">
    <property type="entry name" value="RBP11-like subunits of RNA polymerase"/>
    <property type="match status" value="1"/>
</dbReference>
<dbReference type="PANTHER" id="PTHR13946:SF28">
    <property type="entry name" value="DNA-DIRECTED RNA POLYMERASES I AND III SUBUNIT RPAC2"/>
    <property type="match status" value="1"/>
</dbReference>
<dbReference type="OrthoDB" id="510325at2759"/>
<comment type="subcellular location">
    <subcellularLocation>
        <location evidence="1">Nucleus</location>
    </subcellularLocation>
</comment>
<dbReference type="GO" id="GO:0046983">
    <property type="term" value="F:protein dimerization activity"/>
    <property type="evidence" value="ECO:0007669"/>
    <property type="project" value="InterPro"/>
</dbReference>
<dbReference type="Proteomes" id="UP000277928">
    <property type="component" value="Unassembled WGS sequence"/>
</dbReference>
<dbReference type="CDD" id="cd07029">
    <property type="entry name" value="RNAP_I_III_AC19"/>
    <property type="match status" value="1"/>
</dbReference>
<dbReference type="GO" id="GO:0006383">
    <property type="term" value="P:transcription by RNA polymerase III"/>
    <property type="evidence" value="ECO:0007669"/>
    <property type="project" value="TreeGrafter"/>
</dbReference>
<dbReference type="InterPro" id="IPR033898">
    <property type="entry name" value="RNAP_AC19"/>
</dbReference>
<dbReference type="GO" id="GO:0003677">
    <property type="term" value="F:DNA binding"/>
    <property type="evidence" value="ECO:0007669"/>
    <property type="project" value="InterPro"/>
</dbReference>
<dbReference type="GO" id="GO:0006362">
    <property type="term" value="P:transcription elongation by RNA polymerase I"/>
    <property type="evidence" value="ECO:0007669"/>
    <property type="project" value="TreeGrafter"/>
</dbReference>
<dbReference type="GO" id="GO:0003899">
    <property type="term" value="F:DNA-directed RNA polymerase activity"/>
    <property type="evidence" value="ECO:0007669"/>
    <property type="project" value="InterPro"/>
</dbReference>
<gene>
    <name evidence="8" type="ORF">NLS_LOCUS4802</name>
</gene>
<name>A0A3P6SWI0_LITSI</name>
<reference evidence="8 9" key="1">
    <citation type="submission" date="2018-08" db="EMBL/GenBank/DDBJ databases">
        <authorList>
            <person name="Laetsch R D."/>
            <person name="Stevens L."/>
            <person name="Kumar S."/>
            <person name="Blaxter L. M."/>
        </authorList>
    </citation>
    <scope>NUCLEOTIDE SEQUENCE [LARGE SCALE GENOMIC DNA]</scope>
</reference>
<keyword evidence="4" id="KW-0539">Nucleus</keyword>
<dbReference type="HAMAP" id="MF_00261">
    <property type="entry name" value="RNApol_arch_Rpo11"/>
    <property type="match status" value="1"/>
</dbReference>
<dbReference type="Pfam" id="PF13656">
    <property type="entry name" value="RNA_pol_L_2"/>
    <property type="match status" value="1"/>
</dbReference>
<dbReference type="GO" id="GO:0005666">
    <property type="term" value="C:RNA polymerase III complex"/>
    <property type="evidence" value="ECO:0007669"/>
    <property type="project" value="TreeGrafter"/>
</dbReference>
<evidence type="ECO:0000259" key="7">
    <source>
        <dbReference type="Pfam" id="PF13656"/>
    </source>
</evidence>
<dbReference type="STRING" id="42156.A0A3P6SWI0"/>
<protein>
    <recommendedName>
        <fullName evidence="6">DNA-directed RNA polymerase I subunit D</fullName>
    </recommendedName>
</protein>
<feature type="domain" description="DNA-directed RNA polymerase RBP11-like dimerisation" evidence="7">
    <location>
        <begin position="101"/>
        <end position="173"/>
    </location>
</feature>
<dbReference type="InterPro" id="IPR036603">
    <property type="entry name" value="RBP11-like"/>
</dbReference>
<dbReference type="PANTHER" id="PTHR13946">
    <property type="entry name" value="DNA-DIRECTED RNA POLYMERASE I,II,III"/>
    <property type="match status" value="1"/>
</dbReference>
<accession>A0A3P6SWI0</accession>
<dbReference type="Gene3D" id="3.30.1360.10">
    <property type="entry name" value="RNA polymerase, RBP11-like subunit"/>
    <property type="match status" value="1"/>
</dbReference>
<keyword evidence="3" id="KW-0804">Transcription</keyword>
<keyword evidence="9" id="KW-1185">Reference proteome</keyword>
<organism evidence="8 9">
    <name type="scientific">Litomosoides sigmodontis</name>
    <name type="common">Filarial nematode worm</name>
    <dbReference type="NCBI Taxonomy" id="42156"/>
    <lineage>
        <taxon>Eukaryota</taxon>
        <taxon>Metazoa</taxon>
        <taxon>Ecdysozoa</taxon>
        <taxon>Nematoda</taxon>
        <taxon>Chromadorea</taxon>
        <taxon>Rhabditida</taxon>
        <taxon>Spirurina</taxon>
        <taxon>Spiruromorpha</taxon>
        <taxon>Filarioidea</taxon>
        <taxon>Onchocercidae</taxon>
        <taxon>Litomosoides</taxon>
    </lineage>
</organism>
<evidence type="ECO:0000256" key="4">
    <source>
        <dbReference type="ARBA" id="ARBA00023242"/>
    </source>
</evidence>
<evidence type="ECO:0000256" key="2">
    <source>
        <dbReference type="ARBA" id="ARBA00022478"/>
    </source>
</evidence>
<dbReference type="PROSITE" id="PS01154">
    <property type="entry name" value="RNA_POL_L_13KD"/>
    <property type="match status" value="1"/>
</dbReference>
<evidence type="ECO:0000313" key="8">
    <source>
        <dbReference type="EMBL" id="VDK80182.1"/>
    </source>
</evidence>
<dbReference type="GO" id="GO:0005736">
    <property type="term" value="C:RNA polymerase I complex"/>
    <property type="evidence" value="ECO:0007669"/>
    <property type="project" value="TreeGrafter"/>
</dbReference>
<dbReference type="InterPro" id="IPR008193">
    <property type="entry name" value="RNA_pol_Rpb11_13-16kDa_CS"/>
</dbReference>
<dbReference type="InterPro" id="IPR009025">
    <property type="entry name" value="RBP11-like_dimer"/>
</dbReference>
<evidence type="ECO:0000256" key="5">
    <source>
        <dbReference type="ARBA" id="ARBA00025751"/>
    </source>
</evidence>
<comment type="similarity">
    <text evidence="5">Belongs to the archaeal Rpo11/eukaryotic RPB11/RPC19 RNA polymerase subunit family.</text>
</comment>
<dbReference type="AlphaFoldDB" id="A0A3P6SWI0"/>
<evidence type="ECO:0000256" key="1">
    <source>
        <dbReference type="ARBA" id="ARBA00004123"/>
    </source>
</evidence>
<dbReference type="EMBL" id="UYRX01000325">
    <property type="protein sequence ID" value="VDK80182.1"/>
    <property type="molecule type" value="Genomic_DNA"/>
</dbReference>
<keyword evidence="2" id="KW-0240">DNA-directed RNA polymerase</keyword>